<dbReference type="FunFam" id="3.10.129.10:FF:000001">
    <property type="entry name" value="3-hydroxyacyl-[acyl-carrier-protein] dehydratase FabZ"/>
    <property type="match status" value="1"/>
</dbReference>
<evidence type="ECO:0000256" key="7">
    <source>
        <dbReference type="ARBA" id="ARBA00022556"/>
    </source>
</evidence>
<evidence type="ECO:0000256" key="14">
    <source>
        <dbReference type="ARBA" id="ARBA00025049"/>
    </source>
</evidence>
<name>A0A538SBF8_UNCEI</name>
<dbReference type="InterPro" id="IPR020568">
    <property type="entry name" value="Ribosomal_Su5_D2-typ_SF"/>
</dbReference>
<evidence type="ECO:0000256" key="6">
    <source>
        <dbReference type="ARBA" id="ARBA00022516"/>
    </source>
</evidence>
<organism evidence="18 19">
    <name type="scientific">Eiseniibacteriota bacterium</name>
    <dbReference type="NCBI Taxonomy" id="2212470"/>
    <lineage>
        <taxon>Bacteria</taxon>
        <taxon>Candidatus Eiseniibacteriota</taxon>
    </lineage>
</organism>
<keyword evidence="5 16" id="KW-0963">Cytoplasm</keyword>
<dbReference type="InterPro" id="IPR029069">
    <property type="entry name" value="HotDog_dom_sf"/>
</dbReference>
<dbReference type="Pfam" id="PF07977">
    <property type="entry name" value="FabA"/>
    <property type="match status" value="1"/>
</dbReference>
<keyword evidence="10 15" id="KW-0862">Zinc</keyword>
<dbReference type="HAMAP" id="MF_00406">
    <property type="entry name" value="FabZ"/>
    <property type="match status" value="1"/>
</dbReference>
<dbReference type="InterPro" id="IPR015870">
    <property type="entry name" value="UDP-acyl_N-AcGlcN_deAcase_N"/>
</dbReference>
<dbReference type="HAMAP" id="MF_00388">
    <property type="entry name" value="LpxC"/>
    <property type="match status" value="1"/>
</dbReference>
<comment type="similarity">
    <text evidence="16">Belongs to the thioester dehydratase family. FabZ subfamily.</text>
</comment>
<dbReference type="InterPro" id="IPR010084">
    <property type="entry name" value="FabZ"/>
</dbReference>
<keyword evidence="9 15" id="KW-0378">Hydrolase</keyword>
<evidence type="ECO:0000256" key="3">
    <source>
        <dbReference type="ARBA" id="ARBA00004496"/>
    </source>
</evidence>
<comment type="cofactor">
    <cofactor evidence="1 15">
        <name>Zn(2+)</name>
        <dbReference type="ChEBI" id="CHEBI:29105"/>
    </cofactor>
</comment>
<evidence type="ECO:0000313" key="19">
    <source>
        <dbReference type="Proteomes" id="UP000317716"/>
    </source>
</evidence>
<dbReference type="GO" id="GO:0009245">
    <property type="term" value="P:lipid A biosynthetic process"/>
    <property type="evidence" value="ECO:0007669"/>
    <property type="project" value="UniProtKB-UniRule"/>
</dbReference>
<dbReference type="EMBL" id="VBOS01000472">
    <property type="protein sequence ID" value="TMQ48676.1"/>
    <property type="molecule type" value="Genomic_DNA"/>
</dbReference>
<comment type="similarity">
    <text evidence="15">Belongs to the LpxC family.</text>
</comment>
<evidence type="ECO:0000256" key="13">
    <source>
        <dbReference type="ARBA" id="ARBA00024535"/>
    </source>
</evidence>
<reference evidence="18 19" key="1">
    <citation type="journal article" date="2019" name="Nat. Microbiol.">
        <title>Mediterranean grassland soil C-N compound turnover is dependent on rainfall and depth, and is mediated by genomically divergent microorganisms.</title>
        <authorList>
            <person name="Diamond S."/>
            <person name="Andeer P.F."/>
            <person name="Li Z."/>
            <person name="Crits-Christoph A."/>
            <person name="Burstein D."/>
            <person name="Anantharaman K."/>
            <person name="Lane K.R."/>
            <person name="Thomas B.C."/>
            <person name="Pan C."/>
            <person name="Northen T.R."/>
            <person name="Banfield J.F."/>
        </authorList>
    </citation>
    <scope>NUCLEOTIDE SEQUENCE [LARGE SCALE GENOMIC DNA]</scope>
    <source>
        <strain evidence="18">WS_2</strain>
    </source>
</reference>
<evidence type="ECO:0000256" key="9">
    <source>
        <dbReference type="ARBA" id="ARBA00022801"/>
    </source>
</evidence>
<comment type="function">
    <text evidence="2 15">Catalyzes the hydrolysis of UDP-3-O-myristoyl-N-acetylglucosamine to form UDP-3-O-myristoylglucosamine and acetate, the committed step in lipid A biosynthesis.</text>
</comment>
<dbReference type="InterPro" id="IPR011334">
    <property type="entry name" value="UDP-acyl_GlcNac_deAcase_C"/>
</dbReference>
<dbReference type="Proteomes" id="UP000317716">
    <property type="component" value="Unassembled WGS sequence"/>
</dbReference>
<comment type="pathway">
    <text evidence="4 15">Glycolipid biosynthesis; lipid IV(A) biosynthesis; lipid IV(A) from (3R)-3-hydroxytetradecanoyl-[acyl-carrier-protein] and UDP-N-acetyl-alpha-D-glucosamine: step 2/6.</text>
</comment>
<keyword evidence="7 15" id="KW-0441">Lipid A biosynthesis</keyword>
<dbReference type="NCBIfam" id="TIGR01750">
    <property type="entry name" value="fabZ"/>
    <property type="match status" value="1"/>
</dbReference>
<feature type="binding site" evidence="15">
    <location>
        <position position="121"/>
    </location>
    <ligand>
        <name>Zn(2+)</name>
        <dbReference type="ChEBI" id="CHEBI:29105"/>
    </ligand>
</feature>
<feature type="active site" description="Proton donor" evidence="15">
    <location>
        <position position="306"/>
    </location>
</feature>
<evidence type="ECO:0000256" key="5">
    <source>
        <dbReference type="ARBA" id="ARBA00022490"/>
    </source>
</evidence>
<dbReference type="GO" id="GO:0046872">
    <property type="term" value="F:metal ion binding"/>
    <property type="evidence" value="ECO:0007669"/>
    <property type="project" value="UniProtKB-KW"/>
</dbReference>
<feature type="compositionally biased region" description="Low complexity" evidence="17">
    <location>
        <begin position="9"/>
        <end position="19"/>
    </location>
</feature>
<evidence type="ECO:0000256" key="1">
    <source>
        <dbReference type="ARBA" id="ARBA00001947"/>
    </source>
</evidence>
<dbReference type="EC" id="4.2.1.59" evidence="16"/>
<feature type="compositionally biased region" description="Low complexity" evidence="17">
    <location>
        <begin position="26"/>
        <end position="41"/>
    </location>
</feature>
<dbReference type="InterPro" id="IPR004463">
    <property type="entry name" value="UDP-acyl_GlcNac_deAcase"/>
</dbReference>
<proteinExistence type="inferred from homology"/>
<dbReference type="CDD" id="cd01288">
    <property type="entry name" value="FabZ"/>
    <property type="match status" value="1"/>
</dbReference>
<gene>
    <name evidence="15 18" type="primary">lpxC</name>
    <name evidence="16" type="synonym">fabZ</name>
    <name evidence="18" type="ORF">E6K72_12820</name>
</gene>
<feature type="binding site" evidence="15">
    <location>
        <position position="279"/>
    </location>
    <ligand>
        <name>Zn(2+)</name>
        <dbReference type="ChEBI" id="CHEBI:29105"/>
    </ligand>
</feature>
<comment type="catalytic activity">
    <reaction evidence="16">
        <text>a (3R)-hydroxyacyl-[ACP] = a (2E)-enoyl-[ACP] + H2O</text>
        <dbReference type="Rhea" id="RHEA:13097"/>
        <dbReference type="Rhea" id="RHEA-COMP:9925"/>
        <dbReference type="Rhea" id="RHEA-COMP:9945"/>
        <dbReference type="ChEBI" id="CHEBI:15377"/>
        <dbReference type="ChEBI" id="CHEBI:78784"/>
        <dbReference type="ChEBI" id="CHEBI:78827"/>
        <dbReference type="EC" id="4.2.1.59"/>
    </reaction>
</comment>
<dbReference type="GO" id="GO:0016020">
    <property type="term" value="C:membrane"/>
    <property type="evidence" value="ECO:0007669"/>
    <property type="project" value="GOC"/>
</dbReference>
<keyword evidence="12 16" id="KW-0456">Lyase</keyword>
<comment type="subcellular location">
    <subcellularLocation>
        <location evidence="3 16">Cytoplasm</location>
    </subcellularLocation>
</comment>
<dbReference type="UniPathway" id="UPA00359">
    <property type="reaction ID" value="UER00478"/>
</dbReference>
<evidence type="ECO:0000256" key="12">
    <source>
        <dbReference type="ARBA" id="ARBA00023239"/>
    </source>
</evidence>
<evidence type="ECO:0000256" key="15">
    <source>
        <dbReference type="HAMAP-Rule" id="MF_00388"/>
    </source>
</evidence>
<evidence type="ECO:0000256" key="8">
    <source>
        <dbReference type="ARBA" id="ARBA00022723"/>
    </source>
</evidence>
<dbReference type="SUPFAM" id="SSF54637">
    <property type="entry name" value="Thioesterase/thiol ester dehydrase-isomerase"/>
    <property type="match status" value="1"/>
</dbReference>
<keyword evidence="8 15" id="KW-0479">Metal-binding</keyword>
<dbReference type="InterPro" id="IPR013114">
    <property type="entry name" value="FabA_FabZ"/>
</dbReference>
<evidence type="ECO:0000256" key="17">
    <source>
        <dbReference type="SAM" id="MobiDB-lite"/>
    </source>
</evidence>
<feature type="binding site" evidence="15">
    <location>
        <position position="283"/>
    </location>
    <ligand>
        <name>Zn(2+)</name>
        <dbReference type="ChEBI" id="CHEBI:29105"/>
    </ligand>
</feature>
<dbReference type="PANTHER" id="PTHR33694">
    <property type="entry name" value="UDP-3-O-ACYL-N-ACETYLGLUCOSAMINE DEACETYLASE 1, MITOCHONDRIAL-RELATED"/>
    <property type="match status" value="1"/>
</dbReference>
<evidence type="ECO:0000256" key="10">
    <source>
        <dbReference type="ARBA" id="ARBA00022833"/>
    </source>
</evidence>
<dbReference type="Gene3D" id="3.10.129.10">
    <property type="entry name" value="Hotdog Thioesterase"/>
    <property type="match status" value="1"/>
</dbReference>
<dbReference type="EC" id="3.5.1.108" evidence="15"/>
<protein>
    <recommendedName>
        <fullName evidence="15 16">Multifunctional fusion protein</fullName>
    </recommendedName>
    <domain>
        <recommendedName>
            <fullName evidence="16">3-hydroxyacyl-[acyl-carrier-protein] dehydratase FabZ</fullName>
            <ecNumber evidence="16">4.2.1.59</ecNumber>
        </recommendedName>
        <alternativeName>
            <fullName evidence="16">(3R)-hydroxymyristoyl-[acyl-carrier-protein] dehydratase</fullName>
        </alternativeName>
        <alternativeName>
            <fullName evidence="16">Beta-hydroxyacyl-ACP dehydratase</fullName>
            <shortName evidence="16">(3R)-hydroxymyristoyl-ACP dehydrase</shortName>
        </alternativeName>
    </domain>
    <domain>
        <recommendedName>
            <fullName evidence="15">UDP-3-O-acyl-N-acetylglucosamine deacetylase</fullName>
            <shortName evidence="15">UDP-3-O-acyl-GlcNAc deacetylase</shortName>
            <ecNumber evidence="15">3.5.1.108</ecNumber>
        </recommendedName>
        <alternativeName>
            <fullName evidence="15">UDP-3-O-[R-3-hydroxymyristoyl]-N-acetylglucosamine deacetylase</fullName>
        </alternativeName>
    </domain>
</protein>
<dbReference type="GO" id="GO:0103117">
    <property type="term" value="F:UDP-3-O-acyl-N-acetylglucosamine deacetylase activity"/>
    <property type="evidence" value="ECO:0007669"/>
    <property type="project" value="UniProtKB-UniRule"/>
</dbReference>
<dbReference type="Gene3D" id="3.30.230.20">
    <property type="entry name" value="lpxc deacetylase, domain 1"/>
    <property type="match status" value="1"/>
</dbReference>
<dbReference type="GO" id="GO:0019171">
    <property type="term" value="F:(3R)-hydroxyacyl-[acyl-carrier-protein] dehydratase activity"/>
    <property type="evidence" value="ECO:0007669"/>
    <property type="project" value="UniProtKB-EC"/>
</dbReference>
<evidence type="ECO:0000256" key="4">
    <source>
        <dbReference type="ARBA" id="ARBA00005002"/>
    </source>
</evidence>
<sequence length="478" mass="52495">MEAAHGHGAEAASTLPAGARARRASRAPGAAEAAGGSALSERMQRTIARPVEFSGTGLHTGETGHVALRPAAVGTGVQFVRTDLAGRPAVDVRPENAHFDPRAGRRTILQRDGVQIHTMEHVLAAIAGLGLDNLIVETDTMEIPELDDGSAAPIARLLCEAGYDTQDRPRRHIKVTKPVYWQEDDVALSAEPYAGFRITFTIDYDHPLIGRQTVSFDIDEQTFMREIAPARTFVLERDLELLRQAGWIKGGKLESAVVVGENGLRNPEGLRFPDEFARHKVLDLLGDLFLLGGPLLGHVHALRSGHQSHVAFVRHLRETLPLPGRRPGGSPDEWDITAIMDIMPHRYPFLLVDRITRLEEGRRIEGIKNVTINEPFFQGHFPGHPIMPAVLIIEAMAQIGGLLLLHSVDDPTDKLMYFMGIDGARFRRPVTPGDQLRFELTLLKLKGVTSKMRGEAYVGNQLVAEAELLATVVDRRAP</sequence>
<evidence type="ECO:0000313" key="18">
    <source>
        <dbReference type="EMBL" id="TMQ48676.1"/>
    </source>
</evidence>
<keyword evidence="11 15" id="KW-0443">Lipid metabolism</keyword>
<evidence type="ECO:0000256" key="16">
    <source>
        <dbReference type="HAMAP-Rule" id="MF_00406"/>
    </source>
</evidence>
<dbReference type="AlphaFoldDB" id="A0A538SBF8"/>
<keyword evidence="6 15" id="KW-0444">Lipid biosynthesis</keyword>
<dbReference type="PANTHER" id="PTHR33694:SF1">
    <property type="entry name" value="UDP-3-O-ACYL-N-ACETYLGLUCOSAMINE DEACETYLASE 1, MITOCHONDRIAL-RELATED"/>
    <property type="match status" value="1"/>
</dbReference>
<dbReference type="GO" id="GO:0005737">
    <property type="term" value="C:cytoplasm"/>
    <property type="evidence" value="ECO:0007669"/>
    <property type="project" value="UniProtKB-SubCell"/>
</dbReference>
<dbReference type="Pfam" id="PF03331">
    <property type="entry name" value="LpxC"/>
    <property type="match status" value="1"/>
</dbReference>
<comment type="caution">
    <text evidence="18">The sequence shown here is derived from an EMBL/GenBank/DDBJ whole genome shotgun (WGS) entry which is preliminary data.</text>
</comment>
<feature type="region of interest" description="Disordered" evidence="17">
    <location>
        <begin position="1"/>
        <end position="41"/>
    </location>
</feature>
<dbReference type="SUPFAM" id="SSF54211">
    <property type="entry name" value="Ribosomal protein S5 domain 2-like"/>
    <property type="match status" value="2"/>
</dbReference>
<accession>A0A538SBF8</accession>
<evidence type="ECO:0000256" key="11">
    <source>
        <dbReference type="ARBA" id="ARBA00023098"/>
    </source>
</evidence>
<comment type="catalytic activity">
    <reaction evidence="13 15">
        <text>a UDP-3-O-[(3R)-3-hydroxyacyl]-N-acetyl-alpha-D-glucosamine + H2O = a UDP-3-O-[(3R)-3-hydroxyacyl]-alpha-D-glucosamine + acetate</text>
        <dbReference type="Rhea" id="RHEA:67816"/>
        <dbReference type="ChEBI" id="CHEBI:15377"/>
        <dbReference type="ChEBI" id="CHEBI:30089"/>
        <dbReference type="ChEBI" id="CHEBI:137740"/>
        <dbReference type="ChEBI" id="CHEBI:173225"/>
        <dbReference type="EC" id="3.5.1.108"/>
    </reaction>
</comment>
<dbReference type="Gene3D" id="3.30.1700.10">
    <property type="entry name" value="lpxc deacetylase, domain 2"/>
    <property type="match status" value="1"/>
</dbReference>
<feature type="active site" evidence="16">
    <location>
        <position position="380"/>
    </location>
</feature>
<comment type="function">
    <text evidence="14 16">Involved in unsaturated fatty acids biosynthesis. Catalyzes the dehydration of short chain beta-hydroxyacyl-ACPs and long chain saturated and unsaturated beta-hydroxyacyl-ACPs.</text>
</comment>
<dbReference type="GO" id="GO:0006633">
    <property type="term" value="P:fatty acid biosynthetic process"/>
    <property type="evidence" value="ECO:0007669"/>
    <property type="project" value="UniProtKB-UniRule"/>
</dbReference>
<dbReference type="NCBIfam" id="TIGR00325">
    <property type="entry name" value="lpxC"/>
    <property type="match status" value="1"/>
</dbReference>
<dbReference type="NCBIfam" id="NF000582">
    <property type="entry name" value="PRK00006.1"/>
    <property type="match status" value="1"/>
</dbReference>
<evidence type="ECO:0000256" key="2">
    <source>
        <dbReference type="ARBA" id="ARBA00002923"/>
    </source>
</evidence>